<reference evidence="2" key="1">
    <citation type="submission" date="2022-11" db="EMBL/GenBank/DDBJ databases">
        <title>Draft genome sequence of Hoeflea poritis E7-10 and Hoeflea prorocentri PM5-8, separated from scleractinian coral Porites lutea and marine dinoflagellate.</title>
        <authorList>
            <person name="Zhang G."/>
            <person name="Wei Q."/>
            <person name="Cai L."/>
        </authorList>
    </citation>
    <scope>NUCLEOTIDE SEQUENCE</scope>
    <source>
        <strain evidence="2">PM5-8</strain>
    </source>
</reference>
<dbReference type="AlphaFoldDB" id="A0A9X3ZGS1"/>
<dbReference type="PROSITE" id="PS51257">
    <property type="entry name" value="PROKAR_LIPOPROTEIN"/>
    <property type="match status" value="1"/>
</dbReference>
<name>A0A9X3ZGS1_9HYPH</name>
<gene>
    <name evidence="2" type="ORF">OQ273_09850</name>
</gene>
<keyword evidence="3" id="KW-1185">Reference proteome</keyword>
<dbReference type="Proteomes" id="UP001151234">
    <property type="component" value="Unassembled WGS sequence"/>
</dbReference>
<comment type="caution">
    <text evidence="2">The sequence shown here is derived from an EMBL/GenBank/DDBJ whole genome shotgun (WGS) entry which is preliminary data.</text>
</comment>
<dbReference type="RefSeq" id="WP_267990287.1">
    <property type="nucleotide sequence ID" value="NZ_JAPJZI010000001.1"/>
</dbReference>
<accession>A0A9X3ZGS1</accession>
<feature type="signal peptide" evidence="1">
    <location>
        <begin position="1"/>
        <end position="21"/>
    </location>
</feature>
<evidence type="ECO:0000313" key="3">
    <source>
        <dbReference type="Proteomes" id="UP001151234"/>
    </source>
</evidence>
<protein>
    <submittedName>
        <fullName evidence="2">Uncharacterized protein</fullName>
    </submittedName>
</protein>
<keyword evidence="1" id="KW-0732">Signal</keyword>
<proteinExistence type="predicted"/>
<organism evidence="2 3">
    <name type="scientific">Hoeflea prorocentri</name>
    <dbReference type="NCBI Taxonomy" id="1922333"/>
    <lineage>
        <taxon>Bacteria</taxon>
        <taxon>Pseudomonadati</taxon>
        <taxon>Pseudomonadota</taxon>
        <taxon>Alphaproteobacteria</taxon>
        <taxon>Hyphomicrobiales</taxon>
        <taxon>Rhizobiaceae</taxon>
        <taxon>Hoeflea</taxon>
    </lineage>
</organism>
<feature type="chain" id="PRO_5040742848" evidence="1">
    <location>
        <begin position="22"/>
        <end position="240"/>
    </location>
</feature>
<evidence type="ECO:0000256" key="1">
    <source>
        <dbReference type="SAM" id="SignalP"/>
    </source>
</evidence>
<evidence type="ECO:0000313" key="2">
    <source>
        <dbReference type="EMBL" id="MDA5398872.1"/>
    </source>
</evidence>
<dbReference type="EMBL" id="JAPJZI010000001">
    <property type="protein sequence ID" value="MDA5398872.1"/>
    <property type="molecule type" value="Genomic_DNA"/>
</dbReference>
<sequence length="240" mass="25481">MIASRLILFLFAIFAACGYAAADTAKLYDGPLPVKVKDRTVSVPVVLTGEAAGEEAETIILHATARTQDLSPILKEQLQIMADENISACELRLSVPDANVSADGTLLILAATIDAEVWVCTNFLKTKLGGESARITAGVVPTVKDGRIFLEAGELQIEGIGDLITSIGGDRVLQKLYFEAVDRFNRDQSLTSLPSSLSDAGFVYSEARVDTASPTEPKLNVSVSGPNDLAFLAQVIAGLR</sequence>